<feature type="chain" id="PRO_5045922403" evidence="1">
    <location>
        <begin position="20"/>
        <end position="630"/>
    </location>
</feature>
<reference evidence="2" key="1">
    <citation type="submission" date="2022-10" db="EMBL/GenBank/DDBJ databases">
        <title>Luteolibacter sp. GHJ8, whole genome shotgun sequencing project.</title>
        <authorList>
            <person name="Zhao G."/>
            <person name="Shen L."/>
        </authorList>
    </citation>
    <scope>NUCLEOTIDE SEQUENCE</scope>
    <source>
        <strain evidence="2">GHJ8</strain>
    </source>
</reference>
<gene>
    <name evidence="2" type="ORF">OJ996_18485</name>
</gene>
<protein>
    <submittedName>
        <fullName evidence="2">Uncharacterized protein</fullName>
    </submittedName>
</protein>
<evidence type="ECO:0000313" key="3">
    <source>
        <dbReference type="Proteomes" id="UP001165653"/>
    </source>
</evidence>
<dbReference type="Proteomes" id="UP001165653">
    <property type="component" value="Unassembled WGS sequence"/>
</dbReference>
<dbReference type="RefSeq" id="WP_264515132.1">
    <property type="nucleotide sequence ID" value="NZ_JAPDDR010000010.1"/>
</dbReference>
<comment type="caution">
    <text evidence="2">The sequence shown here is derived from an EMBL/GenBank/DDBJ whole genome shotgun (WGS) entry which is preliminary data.</text>
</comment>
<feature type="signal peptide" evidence="1">
    <location>
        <begin position="1"/>
        <end position="19"/>
    </location>
</feature>
<keyword evidence="1" id="KW-0732">Signal</keyword>
<name>A0ABT3G7M6_9BACT</name>
<keyword evidence="3" id="KW-1185">Reference proteome</keyword>
<evidence type="ECO:0000313" key="2">
    <source>
        <dbReference type="EMBL" id="MCW1915579.1"/>
    </source>
</evidence>
<organism evidence="2 3">
    <name type="scientific">Luteolibacter rhizosphaerae</name>
    <dbReference type="NCBI Taxonomy" id="2989719"/>
    <lineage>
        <taxon>Bacteria</taxon>
        <taxon>Pseudomonadati</taxon>
        <taxon>Verrucomicrobiota</taxon>
        <taxon>Verrucomicrobiia</taxon>
        <taxon>Verrucomicrobiales</taxon>
        <taxon>Verrucomicrobiaceae</taxon>
        <taxon>Luteolibacter</taxon>
    </lineage>
</organism>
<proteinExistence type="predicted"/>
<dbReference type="EMBL" id="JAPDDR010000010">
    <property type="protein sequence ID" value="MCW1915579.1"/>
    <property type="molecule type" value="Genomic_DNA"/>
</dbReference>
<evidence type="ECO:0000256" key="1">
    <source>
        <dbReference type="SAM" id="SignalP"/>
    </source>
</evidence>
<accession>A0ABT3G7M6</accession>
<sequence length="630" mass="62958">MRPLCVASLLAGLAAASDAAEWNAGDGDFGSAVNWAEASVPSGGATAVNIANGGSASIDPAGSYTIGALMLGNHSGEGSIVQSGGCLNARRIIIGGDDSSGGSGVGTYSIHEGTLRSVADEIWIGSKGGQGSLDLGGSSLVSSASWVVVGRDGASGELLLSGSAQLEVLSGNLPVGCNSSGHTSIMEVGDSARVNAANEIWIGWLGDNSNHGVLNLSGHASVSTGSGLVVGRSGASGRAELAEDSSLDVGGHLVCGADPGSLGEMIIRDEAHVHAGKQVLLGLGGASGVITVNGGCLTGHATPGDDASGAGISFRGNGVLSVKGGKVSTPGFSKTAGSARVIVSGGTVRATGTTSGGGFFAGFSDDDLWIGSGGMTFDTKALTIEIEQNLRGEGKLGKRGTGSLVIKGSDGHAGDTEISQGRLTLLAPLLSDAQRVLISGVGSRLQLTHAQVDRVAKLVIDGVAQPAGRYEAPGNPGGGTEIAQIEGTGALEVRFGPGDLSFADWIAGHEPASGFDADTDGDGIGNGVEQVFGSDPNASTALPPLEWQEDGVALMVHPLAATVAADVAYHYEWSRDLGSWQRDGEADATGMRVDITSSPVAGGIEVRYEVSSGSSQKLFGRVVARQVSDH</sequence>